<dbReference type="EMBL" id="FNOV01000009">
    <property type="protein sequence ID" value="SDY51825.1"/>
    <property type="molecule type" value="Genomic_DNA"/>
</dbReference>
<dbReference type="InterPro" id="IPR029058">
    <property type="entry name" value="AB_hydrolase_fold"/>
</dbReference>
<dbReference type="AlphaFoldDB" id="A0A1H3KJ98"/>
<proteinExistence type="predicted"/>
<protein>
    <submittedName>
        <fullName evidence="2">Glutamyl peptidase. Serine peptidase. MEROPS family S09D</fullName>
    </submittedName>
</protein>
<dbReference type="PANTHER" id="PTHR42776:SF28">
    <property type="entry name" value="GLUTAMYL ENDOPEPTIDASE, CHLOROPLASTIC-RELATED"/>
    <property type="match status" value="1"/>
</dbReference>
<dbReference type="Proteomes" id="UP000199249">
    <property type="component" value="Unassembled WGS sequence"/>
</dbReference>
<dbReference type="SUPFAM" id="SSF82171">
    <property type="entry name" value="DPP6 N-terminal domain-like"/>
    <property type="match status" value="1"/>
</dbReference>
<evidence type="ECO:0000313" key="3">
    <source>
        <dbReference type="Proteomes" id="UP000199249"/>
    </source>
</evidence>
<dbReference type="SUPFAM" id="SSF53474">
    <property type="entry name" value="alpha/beta-Hydrolases"/>
    <property type="match status" value="1"/>
</dbReference>
<dbReference type="PANTHER" id="PTHR42776">
    <property type="entry name" value="SERINE PEPTIDASE S9 FAMILY MEMBER"/>
    <property type="match status" value="1"/>
</dbReference>
<keyword evidence="1" id="KW-0378">Hydrolase</keyword>
<dbReference type="OrthoDB" id="6388416at2"/>
<organism evidence="2 3">
    <name type="scientific">Hymenobacter psychrophilus</name>
    <dbReference type="NCBI Taxonomy" id="651662"/>
    <lineage>
        <taxon>Bacteria</taxon>
        <taxon>Pseudomonadati</taxon>
        <taxon>Bacteroidota</taxon>
        <taxon>Cytophagia</taxon>
        <taxon>Cytophagales</taxon>
        <taxon>Hymenobacteraceae</taxon>
        <taxon>Hymenobacter</taxon>
    </lineage>
</organism>
<name>A0A1H3KJ98_9BACT</name>
<keyword evidence="3" id="KW-1185">Reference proteome</keyword>
<accession>A0A1H3KJ98</accession>
<sequence length="805" mass="87949">MKVQILALALSALTAGPILAQLLPYQLPPRPLVALADAPPIPRVSFSPNAEWLLQLDMQERPTVLDQSQSELRLAGLRINTAVNSRSRAAHVRALRLRQLPKGLELLVQGLPANARINNLQWSPDNTKIAFTHSTRDHLELWVVDVASASARLIPNIFLNGALGMPYEWISDSKTLIVRAVVGGRGAAPVAAPAEVRRRYEYPVGTPLDEQILGYYALSQVVRVGLDGRMAPLGQPGLIGQASPSPDGRFVLVRTYHRPYPNTLPLDRFPQRVQVLAVDGLLDKQLAELPAVDSLPAGPDAVPTGPREFSWREDAPNTLFWVEARDGGNPAQVAPVRDQLLTLAAPFEEPGRQLVALPVRFKRMYWSSEQLTLVEGMRLTDRRQFIWPLDVATKTLQAPLLTYSARDAYAHPGTLVLRPNAQGRRVLLTDRSGTGVYLFGAGASGEGDRPFVDELNVRTRASLRWWRSEAPYYELPVAIVDPAKRIFITRRESDQQSPNYYLRTGPKLVAITQFADPYAGLGSLPRPQPIRYQRPDGRPLTATLYLPAGYQTSDGPLPTIMEVSPAVFHDSTATGQVRGSRHSFARYGWGSPLYWTAQGYAVLQDVALPTFPANNAVTPAAYTQQLTQATGAALAEGRRLGLIDTSRLVVVGQGPGALLATSLLADSRLFKAGIVLTGLHNQPLPMRLPGEEQPLALPGPVLGYADVLVPPFSLPDTLRRPLLVLPAGFEGVPASLATRTEQLYSELQRLGGKGVSYATLPGETHGYTARESLMQLLAQMNTWFDTYIKPTAASQPTTTLPTTSK</sequence>
<dbReference type="STRING" id="651662.SAMN04488069_109144"/>
<dbReference type="Gene3D" id="2.120.10.30">
    <property type="entry name" value="TolB, C-terminal domain"/>
    <property type="match status" value="1"/>
</dbReference>
<dbReference type="RefSeq" id="WP_092741338.1">
    <property type="nucleotide sequence ID" value="NZ_FNOV01000009.1"/>
</dbReference>
<evidence type="ECO:0000313" key="2">
    <source>
        <dbReference type="EMBL" id="SDY51825.1"/>
    </source>
</evidence>
<dbReference type="InterPro" id="IPR011042">
    <property type="entry name" value="6-blade_b-propeller_TolB-like"/>
</dbReference>
<reference evidence="3" key="1">
    <citation type="submission" date="2016-10" db="EMBL/GenBank/DDBJ databases">
        <authorList>
            <person name="Varghese N."/>
            <person name="Submissions S."/>
        </authorList>
    </citation>
    <scope>NUCLEOTIDE SEQUENCE [LARGE SCALE GENOMIC DNA]</scope>
    <source>
        <strain evidence="3">CGMCC 1.8975</strain>
    </source>
</reference>
<gene>
    <name evidence="2" type="ORF">SAMN04488069_109144</name>
</gene>
<dbReference type="Gene3D" id="3.40.50.1820">
    <property type="entry name" value="alpha/beta hydrolase"/>
    <property type="match status" value="1"/>
</dbReference>
<dbReference type="GO" id="GO:0004252">
    <property type="term" value="F:serine-type endopeptidase activity"/>
    <property type="evidence" value="ECO:0007669"/>
    <property type="project" value="TreeGrafter"/>
</dbReference>
<evidence type="ECO:0000256" key="1">
    <source>
        <dbReference type="ARBA" id="ARBA00022801"/>
    </source>
</evidence>